<evidence type="ECO:0000256" key="5">
    <source>
        <dbReference type="SAM" id="MobiDB-lite"/>
    </source>
</evidence>
<keyword evidence="3" id="KW-0862">Zinc</keyword>
<dbReference type="PROSITE" id="PS50089">
    <property type="entry name" value="ZF_RING_2"/>
    <property type="match status" value="2"/>
</dbReference>
<accession>A0AAF0X5R4</accession>
<feature type="domain" description="RING-type" evidence="6">
    <location>
        <begin position="209"/>
        <end position="247"/>
    </location>
</feature>
<dbReference type="PROSITE" id="PS00518">
    <property type="entry name" value="ZF_RING_1"/>
    <property type="match status" value="1"/>
</dbReference>
<dbReference type="AlphaFoldDB" id="A0AAF0X5R4"/>
<evidence type="ECO:0000256" key="1">
    <source>
        <dbReference type="ARBA" id="ARBA00022723"/>
    </source>
</evidence>
<dbReference type="CDD" id="cd02338">
    <property type="entry name" value="ZZ_PCMF_like"/>
    <property type="match status" value="1"/>
</dbReference>
<dbReference type="Proteomes" id="UP000077755">
    <property type="component" value="Chromosome 5"/>
</dbReference>
<evidence type="ECO:0000259" key="6">
    <source>
        <dbReference type="PROSITE" id="PS50089"/>
    </source>
</evidence>
<dbReference type="EMBL" id="CP093347">
    <property type="protein sequence ID" value="WOH01863.1"/>
    <property type="molecule type" value="Genomic_DNA"/>
</dbReference>
<dbReference type="InterPro" id="IPR001841">
    <property type="entry name" value="Znf_RING"/>
</dbReference>
<dbReference type="FunFam" id="3.30.60.90:FF:000014">
    <property type="entry name" value="E3 ubiquitin-protein ligase PRT1"/>
    <property type="match status" value="1"/>
</dbReference>
<dbReference type="FunFam" id="3.30.40.10:FF:000489">
    <property type="entry name" value="E3 ubiquitin-protein ligase PRT1"/>
    <property type="match status" value="1"/>
</dbReference>
<protein>
    <recommendedName>
        <fullName evidence="10">RING-type domain-containing protein</fullName>
    </recommendedName>
</protein>
<dbReference type="PROSITE" id="PS50135">
    <property type="entry name" value="ZF_ZZ_2"/>
    <property type="match status" value="1"/>
</dbReference>
<name>A0AAF0X5R4_DAUCS</name>
<feature type="region of interest" description="Disordered" evidence="5">
    <location>
        <begin position="413"/>
        <end position="454"/>
    </location>
</feature>
<dbReference type="GO" id="GO:0043161">
    <property type="term" value="P:proteasome-mediated ubiquitin-dependent protein catabolic process"/>
    <property type="evidence" value="ECO:0007669"/>
    <property type="project" value="TreeGrafter"/>
</dbReference>
<proteinExistence type="predicted"/>
<feature type="region of interest" description="Disordered" evidence="5">
    <location>
        <begin position="110"/>
        <end position="152"/>
    </location>
</feature>
<evidence type="ECO:0000256" key="4">
    <source>
        <dbReference type="PROSITE-ProRule" id="PRU00228"/>
    </source>
</evidence>
<evidence type="ECO:0000259" key="7">
    <source>
        <dbReference type="PROSITE" id="PS50135"/>
    </source>
</evidence>
<dbReference type="InterPro" id="IPR043145">
    <property type="entry name" value="Znf_ZZ_sf"/>
</dbReference>
<dbReference type="GO" id="GO:0008270">
    <property type="term" value="F:zinc ion binding"/>
    <property type="evidence" value="ECO:0007669"/>
    <property type="project" value="UniProtKB-KW"/>
</dbReference>
<evidence type="ECO:0000256" key="2">
    <source>
        <dbReference type="ARBA" id="ARBA00022771"/>
    </source>
</evidence>
<dbReference type="SUPFAM" id="SSF57850">
    <property type="entry name" value="RING/U-box"/>
    <property type="match status" value="3"/>
</dbReference>
<dbReference type="Pfam" id="PF13920">
    <property type="entry name" value="zf-C3HC4_3"/>
    <property type="match status" value="1"/>
</dbReference>
<dbReference type="GO" id="GO:0061630">
    <property type="term" value="F:ubiquitin protein ligase activity"/>
    <property type="evidence" value="ECO:0007669"/>
    <property type="project" value="TreeGrafter"/>
</dbReference>
<feature type="compositionally biased region" description="Basic and acidic residues" evidence="5">
    <location>
        <begin position="110"/>
        <end position="122"/>
    </location>
</feature>
<keyword evidence="9" id="KW-1185">Reference proteome</keyword>
<keyword evidence="2 4" id="KW-0863">Zinc-finger</keyword>
<evidence type="ECO:0000313" key="9">
    <source>
        <dbReference type="Proteomes" id="UP000077755"/>
    </source>
</evidence>
<feature type="domain" description="ZZ-type" evidence="7">
    <location>
        <begin position="321"/>
        <end position="385"/>
    </location>
</feature>
<dbReference type="Gene3D" id="3.30.40.10">
    <property type="entry name" value="Zinc/RING finger domain, C3HC4 (zinc finger)"/>
    <property type="match status" value="2"/>
</dbReference>
<keyword evidence="1" id="KW-0479">Metal-binding</keyword>
<dbReference type="InterPro" id="IPR000433">
    <property type="entry name" value="Znf_ZZ"/>
</dbReference>
<dbReference type="PANTHER" id="PTHR15898:SF13">
    <property type="entry name" value="BIFUNCTIONAL APOPTOSIS REGULATOR"/>
    <property type="match status" value="1"/>
</dbReference>
<evidence type="ECO:0000256" key="3">
    <source>
        <dbReference type="ARBA" id="ARBA00022833"/>
    </source>
</evidence>
<reference evidence="8" key="1">
    <citation type="journal article" date="2016" name="Nat. Genet.">
        <title>A high-quality carrot genome assembly provides new insights into carotenoid accumulation and asterid genome evolution.</title>
        <authorList>
            <person name="Iorizzo M."/>
            <person name="Ellison S."/>
            <person name="Senalik D."/>
            <person name="Zeng P."/>
            <person name="Satapoomin P."/>
            <person name="Huang J."/>
            <person name="Bowman M."/>
            <person name="Iovene M."/>
            <person name="Sanseverino W."/>
            <person name="Cavagnaro P."/>
            <person name="Yildiz M."/>
            <person name="Macko-Podgorni A."/>
            <person name="Moranska E."/>
            <person name="Grzebelus E."/>
            <person name="Grzebelus D."/>
            <person name="Ashrafi H."/>
            <person name="Zheng Z."/>
            <person name="Cheng S."/>
            <person name="Spooner D."/>
            <person name="Van Deynze A."/>
            <person name="Simon P."/>
        </authorList>
    </citation>
    <scope>NUCLEOTIDE SEQUENCE</scope>
    <source>
        <tissue evidence="8">Leaf</tissue>
    </source>
</reference>
<sequence length="454" mass="50864">MEAADEIEDQADEQICDSFVCCVCLDLLYKPIVLACGHVSCFWCVHRCMNGLRESHCPICRHPYHHFPTICQMLHFLLLKMYPVTYKRRGTQTLEYEKSIDCFSPEIKDPVHATSDSEKSNHQGDAGQLSPTDAREPSSSLSSLREGQAAANMEEQRFPPSFECVCLNQLKENSSGGLEVTNSDAAEEKLKSGKDNGAQVRVSIADMLCVACIQLLYRPVVLNCGHVFCETCISIPADEKLRCHVCQSLHPNGIPKVCLELHHFLEIQFPTEYELRRNTIKQVDSQQEAPHIESNKQRDHLSFTPEENFSPPWGDHNVHVHFGVGCDFCGMFPIIGNRYRCKDCVEAIGFDLCGDCYNTRSKLPGRFNQQHTPEHSFEVVGSNSIRRTILRLIMGQVEDGAAAPNIPEIDLENPENAIHPADDNVEVDGGNESVSFLISTSNPQEQSDEQSPPM</sequence>
<evidence type="ECO:0008006" key="10">
    <source>
        <dbReference type="Google" id="ProtNLM"/>
    </source>
</evidence>
<evidence type="ECO:0000313" key="8">
    <source>
        <dbReference type="EMBL" id="WOH01863.1"/>
    </source>
</evidence>
<organism evidence="8 9">
    <name type="scientific">Daucus carota subsp. sativus</name>
    <name type="common">Carrot</name>
    <dbReference type="NCBI Taxonomy" id="79200"/>
    <lineage>
        <taxon>Eukaryota</taxon>
        <taxon>Viridiplantae</taxon>
        <taxon>Streptophyta</taxon>
        <taxon>Embryophyta</taxon>
        <taxon>Tracheophyta</taxon>
        <taxon>Spermatophyta</taxon>
        <taxon>Magnoliopsida</taxon>
        <taxon>eudicotyledons</taxon>
        <taxon>Gunneridae</taxon>
        <taxon>Pentapetalae</taxon>
        <taxon>asterids</taxon>
        <taxon>campanulids</taxon>
        <taxon>Apiales</taxon>
        <taxon>Apiaceae</taxon>
        <taxon>Apioideae</taxon>
        <taxon>Scandiceae</taxon>
        <taxon>Daucinae</taxon>
        <taxon>Daucus</taxon>
        <taxon>Daucus sect. Daucus</taxon>
    </lineage>
</organism>
<dbReference type="SMART" id="SM00184">
    <property type="entry name" value="RING"/>
    <property type="match status" value="2"/>
</dbReference>
<dbReference type="SMART" id="SM00291">
    <property type="entry name" value="ZnF_ZZ"/>
    <property type="match status" value="1"/>
</dbReference>
<dbReference type="Gene3D" id="3.30.60.90">
    <property type="match status" value="1"/>
</dbReference>
<feature type="compositionally biased region" description="Polar residues" evidence="5">
    <location>
        <begin position="432"/>
        <end position="445"/>
    </location>
</feature>
<dbReference type="InterPro" id="IPR017907">
    <property type="entry name" value="Znf_RING_CS"/>
</dbReference>
<dbReference type="InterPro" id="IPR013083">
    <property type="entry name" value="Znf_RING/FYVE/PHD"/>
</dbReference>
<dbReference type="PANTHER" id="PTHR15898">
    <property type="entry name" value="BIFUNCTIONAL APOPTOSIS REGULATOR"/>
    <property type="match status" value="1"/>
</dbReference>
<dbReference type="Pfam" id="PF00569">
    <property type="entry name" value="ZZ"/>
    <property type="match status" value="1"/>
</dbReference>
<feature type="domain" description="RING-type" evidence="6">
    <location>
        <begin position="21"/>
        <end position="61"/>
    </location>
</feature>
<reference evidence="8" key="2">
    <citation type="submission" date="2022-03" db="EMBL/GenBank/DDBJ databases">
        <title>Draft title - Genomic analysis of global carrot germplasm unveils the trajectory of domestication and the origin of high carotenoid orange carrot.</title>
        <authorList>
            <person name="Iorizzo M."/>
            <person name="Ellison S."/>
            <person name="Senalik D."/>
            <person name="Macko-Podgorni A."/>
            <person name="Grzebelus D."/>
            <person name="Bostan H."/>
            <person name="Rolling W."/>
            <person name="Curaba J."/>
            <person name="Simon P."/>
        </authorList>
    </citation>
    <scope>NUCLEOTIDE SEQUENCE</scope>
    <source>
        <tissue evidence="8">Leaf</tissue>
    </source>
</reference>
<gene>
    <name evidence="8" type="ORF">DCAR_0521249</name>
</gene>